<reference evidence="2" key="1">
    <citation type="journal article" date="2014" name="Genome Biol. Evol.">
        <title>Pangenome evidence for extensive interdomain horizontal transfer affecting lineage core and shell genes in uncultured planktonic thaumarchaeota and euryarchaeota.</title>
        <authorList>
            <person name="Deschamps P."/>
            <person name="Zivanovic Y."/>
            <person name="Moreira D."/>
            <person name="Rodriguez-Valera F."/>
            <person name="Lopez-Garcia P."/>
        </authorList>
    </citation>
    <scope>NUCLEOTIDE SEQUENCE</scope>
</reference>
<dbReference type="InterPro" id="IPR014922">
    <property type="entry name" value="YdhG-like"/>
</dbReference>
<organism evidence="2">
    <name type="scientific">uncultured marine group II/III euryarchaeote KM3_156_D02</name>
    <dbReference type="NCBI Taxonomy" id="1457900"/>
    <lineage>
        <taxon>Archaea</taxon>
        <taxon>Methanobacteriati</taxon>
        <taxon>Methanobacteriota</taxon>
        <taxon>environmental samples</taxon>
    </lineage>
</organism>
<evidence type="ECO:0000313" key="2">
    <source>
        <dbReference type="EMBL" id="AIF02394.1"/>
    </source>
</evidence>
<dbReference type="AlphaFoldDB" id="A0A075GF86"/>
<protein>
    <recommendedName>
        <fullName evidence="1">YdhG-like domain-containing protein</fullName>
    </recommendedName>
</protein>
<feature type="domain" description="YdhG-like" evidence="1">
    <location>
        <begin position="21"/>
        <end position="113"/>
    </location>
</feature>
<dbReference type="EMBL" id="KF900648">
    <property type="protein sequence ID" value="AIF02394.1"/>
    <property type="molecule type" value="Genomic_DNA"/>
</dbReference>
<name>A0A075GF86_9EURY</name>
<accession>A0A075GF86</accession>
<dbReference type="Gene3D" id="3.90.1150.200">
    <property type="match status" value="1"/>
</dbReference>
<sequence>MSCKKVTTVDEYIKESEPALRSLCERTCDLLRSAAPGLREGIKWSAPNWSGNGNVCGLGAFSQHVDLFFFFGARLDDPRGLLEGTGKGMRHVKLFPGVEIDEEGIRELIARAVALDVGSG</sequence>
<dbReference type="SUPFAM" id="SSF159888">
    <property type="entry name" value="YdhG-like"/>
    <property type="match status" value="1"/>
</dbReference>
<dbReference type="Pfam" id="PF08818">
    <property type="entry name" value="DUF1801"/>
    <property type="match status" value="1"/>
</dbReference>
<evidence type="ECO:0000259" key="1">
    <source>
        <dbReference type="Pfam" id="PF08818"/>
    </source>
</evidence>
<proteinExistence type="predicted"/>